<sequence length="148" mass="16961">MINNILPRTDLDKFFNIDPTRIKIAFYMYKAAKPLSLSQLASVSDISPQLLNHHLPKLIKEGIAVMVEEAGTKYYLLQPFYYDEGIMAVIFHAFSPIVEFINRSECDYSQTEADPEDIIANNIQALLRFFSINVNTLRDEVKKDRLGS</sequence>
<dbReference type="EMBL" id="LAZR01001009">
    <property type="protein sequence ID" value="KKN52687.1"/>
    <property type="molecule type" value="Genomic_DNA"/>
</dbReference>
<evidence type="ECO:0000259" key="1">
    <source>
        <dbReference type="Pfam" id="PF01022"/>
    </source>
</evidence>
<comment type="caution">
    <text evidence="2">The sequence shown here is derived from an EMBL/GenBank/DDBJ whole genome shotgun (WGS) entry which is preliminary data.</text>
</comment>
<dbReference type="SUPFAM" id="SSF46785">
    <property type="entry name" value="Winged helix' DNA-binding domain"/>
    <property type="match status" value="1"/>
</dbReference>
<dbReference type="AlphaFoldDB" id="A0A0F9RS53"/>
<dbReference type="InterPro" id="IPR036388">
    <property type="entry name" value="WH-like_DNA-bd_sf"/>
</dbReference>
<name>A0A0F9RS53_9ZZZZ</name>
<gene>
    <name evidence="2" type="ORF">LCGC14_0610200</name>
</gene>
<feature type="domain" description="HTH arsR-type" evidence="1">
    <location>
        <begin position="18"/>
        <end position="63"/>
    </location>
</feature>
<dbReference type="Gene3D" id="1.10.10.10">
    <property type="entry name" value="Winged helix-like DNA-binding domain superfamily/Winged helix DNA-binding domain"/>
    <property type="match status" value="1"/>
</dbReference>
<reference evidence="2" key="1">
    <citation type="journal article" date="2015" name="Nature">
        <title>Complex archaea that bridge the gap between prokaryotes and eukaryotes.</title>
        <authorList>
            <person name="Spang A."/>
            <person name="Saw J.H."/>
            <person name="Jorgensen S.L."/>
            <person name="Zaremba-Niedzwiedzka K."/>
            <person name="Martijn J."/>
            <person name="Lind A.E."/>
            <person name="van Eijk R."/>
            <person name="Schleper C."/>
            <person name="Guy L."/>
            <person name="Ettema T.J."/>
        </authorList>
    </citation>
    <scope>NUCLEOTIDE SEQUENCE</scope>
</reference>
<dbReference type="Pfam" id="PF01022">
    <property type="entry name" value="HTH_5"/>
    <property type="match status" value="1"/>
</dbReference>
<dbReference type="InterPro" id="IPR001845">
    <property type="entry name" value="HTH_ArsR_DNA-bd_dom"/>
</dbReference>
<accession>A0A0F9RS53</accession>
<protein>
    <recommendedName>
        <fullName evidence="1">HTH arsR-type domain-containing protein</fullName>
    </recommendedName>
</protein>
<dbReference type="CDD" id="cd00090">
    <property type="entry name" value="HTH_ARSR"/>
    <property type="match status" value="1"/>
</dbReference>
<proteinExistence type="predicted"/>
<organism evidence="2">
    <name type="scientific">marine sediment metagenome</name>
    <dbReference type="NCBI Taxonomy" id="412755"/>
    <lineage>
        <taxon>unclassified sequences</taxon>
        <taxon>metagenomes</taxon>
        <taxon>ecological metagenomes</taxon>
    </lineage>
</organism>
<dbReference type="InterPro" id="IPR036390">
    <property type="entry name" value="WH_DNA-bd_sf"/>
</dbReference>
<evidence type="ECO:0000313" key="2">
    <source>
        <dbReference type="EMBL" id="KKN52687.1"/>
    </source>
</evidence>
<dbReference type="InterPro" id="IPR011991">
    <property type="entry name" value="ArsR-like_HTH"/>
</dbReference>
<dbReference type="GO" id="GO:0003700">
    <property type="term" value="F:DNA-binding transcription factor activity"/>
    <property type="evidence" value="ECO:0007669"/>
    <property type="project" value="InterPro"/>
</dbReference>